<comment type="cofactor">
    <cofactor evidence="1">
        <name>Mg(2+)</name>
        <dbReference type="ChEBI" id="CHEBI:18420"/>
    </cofactor>
</comment>
<evidence type="ECO:0000256" key="13">
    <source>
        <dbReference type="ARBA" id="ARBA00048497"/>
    </source>
</evidence>
<dbReference type="Gene3D" id="2.30.38.10">
    <property type="entry name" value="Luciferase, Domain 3"/>
    <property type="match status" value="1"/>
</dbReference>
<evidence type="ECO:0000256" key="12">
    <source>
        <dbReference type="ARBA" id="ARBA00023262"/>
    </source>
</evidence>
<proteinExistence type="inferred from homology"/>
<dbReference type="PANTHER" id="PTHR24096">
    <property type="entry name" value="LONG-CHAIN-FATTY-ACID--COA LIGASE"/>
    <property type="match status" value="1"/>
</dbReference>
<evidence type="ECO:0000256" key="5">
    <source>
        <dbReference type="ARBA" id="ARBA00019043"/>
    </source>
</evidence>
<keyword evidence="7" id="KW-0460">Magnesium</keyword>
<keyword evidence="11" id="KW-0455">Luminescence</keyword>
<comment type="similarity">
    <text evidence="3">Belongs to the ATP-dependent AMP-binding enzyme family.</text>
</comment>
<dbReference type="EMBL" id="GFDL01007475">
    <property type="protein sequence ID" value="JAV27570.1"/>
    <property type="molecule type" value="Transcribed_RNA"/>
</dbReference>
<dbReference type="GO" id="GO:0016405">
    <property type="term" value="F:CoA-ligase activity"/>
    <property type="evidence" value="ECO:0007669"/>
    <property type="project" value="TreeGrafter"/>
</dbReference>
<accession>A0A1Q3FIY4</accession>
<protein>
    <recommendedName>
        <fullName evidence="5">Luciferin 4-monooxygenase</fullName>
        <ecNumber evidence="4">1.13.12.7</ecNumber>
    </recommendedName>
</protein>
<dbReference type="Pfam" id="PF13193">
    <property type="entry name" value="AMP-binding_C"/>
    <property type="match status" value="1"/>
</dbReference>
<evidence type="ECO:0000313" key="16">
    <source>
        <dbReference type="EMBL" id="JAV27570.1"/>
    </source>
</evidence>
<evidence type="ECO:0000256" key="7">
    <source>
        <dbReference type="ARBA" id="ARBA00022842"/>
    </source>
</evidence>
<dbReference type="EC" id="1.13.12.7" evidence="4"/>
<dbReference type="InterPro" id="IPR020845">
    <property type="entry name" value="AMP-binding_CS"/>
</dbReference>
<dbReference type="GO" id="GO:0005777">
    <property type="term" value="C:peroxisome"/>
    <property type="evidence" value="ECO:0007669"/>
    <property type="project" value="UniProtKB-SubCell"/>
</dbReference>
<dbReference type="AlphaFoldDB" id="A0A1Q3FIY4"/>
<dbReference type="Pfam" id="PF00501">
    <property type="entry name" value="AMP-binding"/>
    <property type="match status" value="1"/>
</dbReference>
<evidence type="ECO:0000259" key="14">
    <source>
        <dbReference type="Pfam" id="PF00501"/>
    </source>
</evidence>
<evidence type="ECO:0000259" key="15">
    <source>
        <dbReference type="Pfam" id="PF13193"/>
    </source>
</evidence>
<keyword evidence="10" id="KW-0576">Peroxisome</keyword>
<evidence type="ECO:0000256" key="11">
    <source>
        <dbReference type="ARBA" id="ARBA00023223"/>
    </source>
</evidence>
<dbReference type="GO" id="GO:0004497">
    <property type="term" value="F:monooxygenase activity"/>
    <property type="evidence" value="ECO:0007669"/>
    <property type="project" value="UniProtKB-KW"/>
</dbReference>
<dbReference type="GO" id="GO:0005524">
    <property type="term" value="F:ATP binding"/>
    <property type="evidence" value="ECO:0007669"/>
    <property type="project" value="UniProtKB-KW"/>
</dbReference>
<evidence type="ECO:0000256" key="10">
    <source>
        <dbReference type="ARBA" id="ARBA00023140"/>
    </source>
</evidence>
<evidence type="ECO:0000256" key="1">
    <source>
        <dbReference type="ARBA" id="ARBA00001946"/>
    </source>
</evidence>
<comment type="catalytic activity">
    <reaction evidence="13">
        <text>firefly D-luciferin + ATP + O2 = firefly oxyluciferin + hnu + AMP + CO2 + diphosphate</text>
        <dbReference type="Rhea" id="RHEA:10732"/>
        <dbReference type="ChEBI" id="CHEBI:15379"/>
        <dbReference type="ChEBI" id="CHEBI:16526"/>
        <dbReference type="ChEBI" id="CHEBI:16792"/>
        <dbReference type="ChEBI" id="CHEBI:30212"/>
        <dbReference type="ChEBI" id="CHEBI:30616"/>
        <dbReference type="ChEBI" id="CHEBI:33019"/>
        <dbReference type="ChEBI" id="CHEBI:58038"/>
        <dbReference type="ChEBI" id="CHEBI:456215"/>
        <dbReference type="EC" id="1.13.12.7"/>
    </reaction>
</comment>
<dbReference type="PANTHER" id="PTHR24096:SF423">
    <property type="entry name" value="GM05240P"/>
    <property type="match status" value="1"/>
</dbReference>
<sequence>MATKDESRFIISGGPEPQNITEGFGSLGAFVRNRMRRNGSDVAVIDGVYGTEVQYLELLEQSARLAECLRTLAGIRAGDVIGIVSENRLEFPAVLFGALFVGATVAPINLTYSERELEHAFNLSKPKLIFVSPFSAERVVAAARRNRHIVQKVVLFGDENPFVEGSNQQRDVVLFEDFQRPVSFVNPLSFYIPTVDIDQHVALIMCSSGTTGLPKGVQLTHANLLASIALLEESSNLMEPPPGGIVLLGVLPWFHAYGCMTLINVICNKQKLVSLPKFEEGLFLSCIENYRCTMIFVVPPLVVFLAKHPLVDSYDLSSIDTLLCGAAPLSKETEDLVKARLNVRHVRQGYGMSETTLATLVQNGEYHKSGSVGKVQIGTLAKVIDPETGKLLGPNQHGELCFKGSQIMKGYIGNEKATRETIDQDGWLHTGDVGYYDEDFEFFIVDRLKELIKYKGFQVPPAEIEAILLTNPKVKDAAVIGLPDEAAGELPLAFVVKQDGVEISEAEIKKYVADRTSPAKRLHGGVRFIAEIPKNLSGKILRRELRAMLQKPKSKL</sequence>
<keyword evidence="6" id="KW-0067">ATP-binding</keyword>
<dbReference type="InterPro" id="IPR045851">
    <property type="entry name" value="AMP-bd_C_sf"/>
</dbReference>
<keyword evidence="6" id="KW-0547">Nucleotide-binding</keyword>
<keyword evidence="12" id="KW-0599">Photoprotein</keyword>
<dbReference type="PROSITE" id="PS00455">
    <property type="entry name" value="AMP_BINDING"/>
    <property type="match status" value="1"/>
</dbReference>
<reference evidence="16" key="1">
    <citation type="submission" date="2017-01" db="EMBL/GenBank/DDBJ databases">
        <title>A deep insight into the sialotranscriptome of adult male and female Cluex tarsalis mosquitoes.</title>
        <authorList>
            <person name="Ribeiro J.M."/>
            <person name="Moreira F."/>
            <person name="Bernard K.A."/>
            <person name="Calvo E."/>
        </authorList>
    </citation>
    <scope>NUCLEOTIDE SEQUENCE</scope>
    <source>
        <strain evidence="16">Kern County</strain>
        <tissue evidence="16">Salivary glands</tissue>
    </source>
</reference>
<evidence type="ECO:0000256" key="6">
    <source>
        <dbReference type="ARBA" id="ARBA00022840"/>
    </source>
</evidence>
<dbReference type="InterPro" id="IPR025110">
    <property type="entry name" value="AMP-bd_C"/>
</dbReference>
<keyword evidence="8" id="KW-0560">Oxidoreductase</keyword>
<organism evidence="16">
    <name type="scientific">Culex tarsalis</name>
    <name type="common">Encephalitis mosquito</name>
    <dbReference type="NCBI Taxonomy" id="7177"/>
    <lineage>
        <taxon>Eukaryota</taxon>
        <taxon>Metazoa</taxon>
        <taxon>Ecdysozoa</taxon>
        <taxon>Arthropoda</taxon>
        <taxon>Hexapoda</taxon>
        <taxon>Insecta</taxon>
        <taxon>Pterygota</taxon>
        <taxon>Neoptera</taxon>
        <taxon>Endopterygota</taxon>
        <taxon>Diptera</taxon>
        <taxon>Nematocera</taxon>
        <taxon>Culicoidea</taxon>
        <taxon>Culicidae</taxon>
        <taxon>Culicinae</taxon>
        <taxon>Culicini</taxon>
        <taxon>Culex</taxon>
        <taxon>Culex</taxon>
    </lineage>
</organism>
<name>A0A1Q3FIY4_CULTA</name>
<evidence type="ECO:0000256" key="9">
    <source>
        <dbReference type="ARBA" id="ARBA00023033"/>
    </source>
</evidence>
<dbReference type="FunFam" id="3.30.300.30:FF:000007">
    <property type="entry name" value="4-coumarate--CoA ligase 2"/>
    <property type="match status" value="1"/>
</dbReference>
<dbReference type="GO" id="GO:0008218">
    <property type="term" value="P:bioluminescence"/>
    <property type="evidence" value="ECO:0007669"/>
    <property type="project" value="UniProtKB-KW"/>
</dbReference>
<comment type="subcellular location">
    <subcellularLocation>
        <location evidence="2">Peroxisome</location>
    </subcellularLocation>
</comment>
<dbReference type="Gene3D" id="3.30.300.30">
    <property type="match status" value="1"/>
</dbReference>
<feature type="domain" description="AMP-dependent synthetase/ligase" evidence="14">
    <location>
        <begin position="33"/>
        <end position="411"/>
    </location>
</feature>
<feature type="domain" description="AMP-binding enzyme C-terminal" evidence="15">
    <location>
        <begin position="463"/>
        <end position="539"/>
    </location>
</feature>
<dbReference type="InterPro" id="IPR000873">
    <property type="entry name" value="AMP-dep_synth/lig_dom"/>
</dbReference>
<keyword evidence="9" id="KW-0503">Monooxygenase</keyword>
<evidence type="ECO:0000256" key="4">
    <source>
        <dbReference type="ARBA" id="ARBA00012532"/>
    </source>
</evidence>
<evidence type="ECO:0000256" key="2">
    <source>
        <dbReference type="ARBA" id="ARBA00004275"/>
    </source>
</evidence>
<dbReference type="SUPFAM" id="SSF56801">
    <property type="entry name" value="Acetyl-CoA synthetase-like"/>
    <property type="match status" value="1"/>
</dbReference>
<evidence type="ECO:0000256" key="8">
    <source>
        <dbReference type="ARBA" id="ARBA00023002"/>
    </source>
</evidence>
<dbReference type="Gene3D" id="3.40.50.980">
    <property type="match status" value="2"/>
</dbReference>
<evidence type="ECO:0000256" key="3">
    <source>
        <dbReference type="ARBA" id="ARBA00006432"/>
    </source>
</evidence>